<protein>
    <submittedName>
        <fullName evidence="3">Outer membrane beta-barrel protein</fullName>
    </submittedName>
</protein>
<feature type="domain" description="Outer membrane protein beta-barrel" evidence="2">
    <location>
        <begin position="306"/>
        <end position="679"/>
    </location>
</feature>
<dbReference type="SUPFAM" id="SSF56935">
    <property type="entry name" value="Porins"/>
    <property type="match status" value="1"/>
</dbReference>
<feature type="chain" id="PRO_5030116235" evidence="1">
    <location>
        <begin position="21"/>
        <end position="698"/>
    </location>
</feature>
<reference evidence="3 4" key="1">
    <citation type="submission" date="2019-07" db="EMBL/GenBank/DDBJ databases">
        <title>Draft Genome Sequences of Bacteroides pyogenes Strains Isolated from the Uterus Holstein Dairy Cows with Metritis.</title>
        <authorList>
            <person name="Cunha F."/>
            <person name="Galvao K.N."/>
            <person name="Jeon S.J."/>
            <person name="Jeong K.C."/>
        </authorList>
    </citation>
    <scope>NUCLEOTIDE SEQUENCE [LARGE SCALE GENOMIC DNA]</scope>
    <source>
        <strain evidence="3 4">KG-31</strain>
    </source>
</reference>
<sequence length="698" mass="80153">MKRVILLFLLLYGFKSNLSAQEEKQVADSLNLAYTDSLFKVLPEVMITGERPLVRADQGKLVYNLPQLVAGLPVENAFDAMKNLPGIVEQNGMLTLAGQGVTVIIDGKVTALSGEYLNLFLKTIPVGRIEKAEVMYAAPASYQVRGPMINLVLKSNTEQKDLLQGELASFYYQKHYESLEERVSVLYSKKRLFTDLLYSYSYGRGRTETDKEAVHTLADGSVHAMDLKNLSTNRYNTHRIRWGSDYSFSKNHQLSLIYTGSFTDSKGWAGSSGVHHSSTNKDSDSKLHNVQLDYQVPFGMKAGGAFTYYNSPGTQLLHSIMGTQTLYFLSKDNQRISLWRLYAGQEHSLERGWRVNYGAVYTTTLDRSYQHYYDPETLTPLPGNQMESRRHERTLNIYAGWSKSFSKKITANMSLAMEKYHTDQWNEWSFYPTANLTYIPTPGQVLQLSVSSDKKYPAYWSVQEATSYLDSYSEIQGNPLLKPEATYKASFNYILKNKYVFSLYYSHTKDKAMQTLYQSPERLAEIYKFVNFDFSRQAGMVVAVPVKIKKWLNSRFTAIGLYFRQKDSDFWDTSFDRKLYTFVLTMNNTFTLSARPDIKFTLSGFYQNRAIQGIYDLPCSGYLNASLRYALCKEKLLLTFSCDDIFNTSTISPRIRFERQHVTNHYSQRTRKLGLSAIYKFGGYKEKKREEVDTSRFK</sequence>
<comment type="caution">
    <text evidence="3">The sequence shown here is derived from an EMBL/GenBank/DDBJ whole genome shotgun (WGS) entry which is preliminary data.</text>
</comment>
<dbReference type="RefSeq" id="WP_148730415.1">
    <property type="nucleotide sequence ID" value="NZ_JAHYOW010000008.1"/>
</dbReference>
<name>A0A5D3ECG3_9BACE</name>
<dbReference type="EMBL" id="VKLW01000012">
    <property type="protein sequence ID" value="TYK33774.1"/>
    <property type="molecule type" value="Genomic_DNA"/>
</dbReference>
<keyword evidence="4" id="KW-1185">Reference proteome</keyword>
<organism evidence="3 4">
    <name type="scientific">Bacteroides pyogenes</name>
    <dbReference type="NCBI Taxonomy" id="310300"/>
    <lineage>
        <taxon>Bacteria</taxon>
        <taxon>Pseudomonadati</taxon>
        <taxon>Bacteroidota</taxon>
        <taxon>Bacteroidia</taxon>
        <taxon>Bacteroidales</taxon>
        <taxon>Bacteroidaceae</taxon>
        <taxon>Bacteroides</taxon>
    </lineage>
</organism>
<evidence type="ECO:0000256" key="1">
    <source>
        <dbReference type="SAM" id="SignalP"/>
    </source>
</evidence>
<dbReference type="Pfam" id="PF14905">
    <property type="entry name" value="OMP_b-brl_3"/>
    <property type="match status" value="1"/>
</dbReference>
<feature type="signal peptide" evidence="1">
    <location>
        <begin position="1"/>
        <end position="20"/>
    </location>
</feature>
<dbReference type="InterPro" id="IPR041700">
    <property type="entry name" value="OMP_b-brl_3"/>
</dbReference>
<gene>
    <name evidence="3" type="ORF">FNJ60_06630</name>
</gene>
<dbReference type="AlphaFoldDB" id="A0A5D3ECG3"/>
<proteinExistence type="predicted"/>
<keyword evidence="1" id="KW-0732">Signal</keyword>
<evidence type="ECO:0000259" key="2">
    <source>
        <dbReference type="Pfam" id="PF14905"/>
    </source>
</evidence>
<dbReference type="Proteomes" id="UP000324383">
    <property type="component" value="Unassembled WGS sequence"/>
</dbReference>
<evidence type="ECO:0000313" key="4">
    <source>
        <dbReference type="Proteomes" id="UP000324383"/>
    </source>
</evidence>
<accession>A0A5D3ECG3</accession>
<evidence type="ECO:0000313" key="3">
    <source>
        <dbReference type="EMBL" id="TYK33774.1"/>
    </source>
</evidence>